<sequence>MLLDQFFLLSHFVFLLNKTLRLYGCFKS</sequence>
<organism evidence="1">
    <name type="scientific">Rhizophora mucronata</name>
    <name type="common">Asiatic mangrove</name>
    <dbReference type="NCBI Taxonomy" id="61149"/>
    <lineage>
        <taxon>Eukaryota</taxon>
        <taxon>Viridiplantae</taxon>
        <taxon>Streptophyta</taxon>
        <taxon>Embryophyta</taxon>
        <taxon>Tracheophyta</taxon>
        <taxon>Spermatophyta</taxon>
        <taxon>Magnoliopsida</taxon>
        <taxon>eudicotyledons</taxon>
        <taxon>Gunneridae</taxon>
        <taxon>Pentapetalae</taxon>
        <taxon>rosids</taxon>
        <taxon>fabids</taxon>
        <taxon>Malpighiales</taxon>
        <taxon>Rhizophoraceae</taxon>
        <taxon>Rhizophora</taxon>
    </lineage>
</organism>
<dbReference type="AlphaFoldDB" id="A0A2P2R369"/>
<accession>A0A2P2R369</accession>
<evidence type="ECO:0000313" key="1">
    <source>
        <dbReference type="EMBL" id="MBX73641.1"/>
    </source>
</evidence>
<proteinExistence type="predicted"/>
<protein>
    <submittedName>
        <fullName evidence="1">Uncharacterized protein</fullName>
    </submittedName>
</protein>
<name>A0A2P2R369_RHIMU</name>
<reference evidence="1" key="1">
    <citation type="submission" date="2018-02" db="EMBL/GenBank/DDBJ databases">
        <title>Rhizophora mucronata_Transcriptome.</title>
        <authorList>
            <person name="Meera S.P."/>
            <person name="Sreeshan A."/>
            <person name="Augustine A."/>
        </authorList>
    </citation>
    <scope>NUCLEOTIDE SEQUENCE</scope>
    <source>
        <tissue evidence="1">Leaf</tissue>
    </source>
</reference>
<dbReference type="EMBL" id="GGEC01093157">
    <property type="protein sequence ID" value="MBX73641.1"/>
    <property type="molecule type" value="Transcribed_RNA"/>
</dbReference>